<evidence type="ECO:0000313" key="2">
    <source>
        <dbReference type="Proteomes" id="UP000014408"/>
    </source>
</evidence>
<comment type="caution">
    <text evidence="1">The sequence shown here is derived from an EMBL/GenBank/DDBJ whole genome shotgun (WGS) entry which is preliminary data.</text>
</comment>
<dbReference type="STRING" id="1125779.HMPREF1219_00172"/>
<protein>
    <submittedName>
        <fullName evidence="1">Uncharacterized protein</fullName>
    </submittedName>
</protein>
<evidence type="ECO:0000313" key="1">
    <source>
        <dbReference type="EMBL" id="EPD70877.1"/>
    </source>
</evidence>
<accession>S2ZLK5</accession>
<dbReference type="RefSeq" id="WP_016457096.1">
    <property type="nucleotide sequence ID" value="NZ_KE150446.1"/>
</dbReference>
<name>S2ZLK5_9CORY</name>
<dbReference type="EMBL" id="ATBY01000002">
    <property type="protein sequence ID" value="EPD70877.1"/>
    <property type="molecule type" value="Genomic_DNA"/>
</dbReference>
<gene>
    <name evidence="1" type="ORF">HMPREF1219_00172</name>
</gene>
<dbReference type="Proteomes" id="UP000014408">
    <property type="component" value="Unassembled WGS sequence"/>
</dbReference>
<dbReference type="HOGENOM" id="CLU_2154148_0_0_11"/>
<dbReference type="PATRIC" id="fig|1125779.3.peg.163"/>
<reference evidence="1 2" key="1">
    <citation type="submission" date="2013-05" db="EMBL/GenBank/DDBJ databases">
        <title>The Genome Sequence of Corynebacterium pyruviciproducens 1773O (ATCC BAA-1742).</title>
        <authorList>
            <consortium name="The Broad Institute Genomics Platform"/>
            <person name="Earl A."/>
            <person name="Ward D."/>
            <person name="Feldgarden M."/>
            <person name="Gevers D."/>
            <person name="Tong J."/>
            <person name="Walker B."/>
            <person name="Young S."/>
            <person name="Zeng Q."/>
            <person name="Gargeya S."/>
            <person name="Fitzgerald M."/>
            <person name="Haas B."/>
            <person name="Abouelleil A."/>
            <person name="Allen A.W."/>
            <person name="Alvarado L."/>
            <person name="Arachchi H.M."/>
            <person name="Berlin A.M."/>
            <person name="Chapman S.B."/>
            <person name="Gainer-Dewar J."/>
            <person name="Goldberg J."/>
            <person name="Griggs A."/>
            <person name="Gujja S."/>
            <person name="Hansen M."/>
            <person name="Howarth C."/>
            <person name="Imamovic A."/>
            <person name="Ireland A."/>
            <person name="Larimer J."/>
            <person name="McCowan C."/>
            <person name="Murphy C."/>
            <person name="Pearson M."/>
            <person name="Poon T.W."/>
            <person name="Priest M."/>
            <person name="Roberts A."/>
            <person name="Saif S."/>
            <person name="Shea T."/>
            <person name="Sisk P."/>
            <person name="Sykes S."/>
            <person name="Wortman J."/>
            <person name="Nusbaum C."/>
            <person name="Birren B."/>
        </authorList>
    </citation>
    <scope>NUCLEOTIDE SEQUENCE [LARGE SCALE GENOMIC DNA]</scope>
    <source>
        <strain evidence="1 2">ATCC BAA-1742</strain>
    </source>
</reference>
<keyword evidence="2" id="KW-1185">Reference proteome</keyword>
<proteinExistence type="predicted"/>
<sequence>MTGFFEETFTYDGAKFVRSGDSNNTIIPEGTWVLIVSAIFPEDITVTMNTYAPDSWQELGKLRGTRAKTFTQVITAPKNARIGINTNVRLATFKGTPLALTLIPLTYEATT</sequence>
<organism evidence="1 2">
    <name type="scientific">Corynebacterium pyruviciproducens ATCC BAA-1742</name>
    <dbReference type="NCBI Taxonomy" id="1125779"/>
    <lineage>
        <taxon>Bacteria</taxon>
        <taxon>Bacillati</taxon>
        <taxon>Actinomycetota</taxon>
        <taxon>Actinomycetes</taxon>
        <taxon>Mycobacteriales</taxon>
        <taxon>Corynebacteriaceae</taxon>
        <taxon>Corynebacterium</taxon>
    </lineage>
</organism>
<dbReference type="AlphaFoldDB" id="S2ZLK5"/>